<evidence type="ECO:0000256" key="7">
    <source>
        <dbReference type="ARBA" id="ARBA00039658"/>
    </source>
</evidence>
<dbReference type="PROSITE" id="PS50878">
    <property type="entry name" value="RT_POL"/>
    <property type="match status" value="1"/>
</dbReference>
<keyword evidence="8" id="KW-0863">Zinc-finger</keyword>
<evidence type="ECO:0000313" key="16">
    <source>
        <dbReference type="Xenbase" id="XB-GENE-29082267"/>
    </source>
</evidence>
<dbReference type="InterPro" id="IPR000477">
    <property type="entry name" value="RT_dom"/>
</dbReference>
<evidence type="ECO:0000259" key="9">
    <source>
        <dbReference type="PROSITE" id="PS50158"/>
    </source>
</evidence>
<dbReference type="OrthoDB" id="9950135at2759"/>
<dbReference type="SMART" id="SM00343">
    <property type="entry name" value="ZnF_C2HC"/>
    <property type="match status" value="2"/>
</dbReference>
<organism evidence="13">
    <name type="scientific">Xenopus tropicalis</name>
    <name type="common">Western clawed frog</name>
    <name type="synonym">Silurana tropicalis</name>
    <dbReference type="NCBI Taxonomy" id="8364"/>
    <lineage>
        <taxon>Eukaryota</taxon>
        <taxon>Metazoa</taxon>
        <taxon>Chordata</taxon>
        <taxon>Craniata</taxon>
        <taxon>Vertebrata</taxon>
        <taxon>Euteleostomi</taxon>
        <taxon>Amphibia</taxon>
        <taxon>Batrachia</taxon>
        <taxon>Anura</taxon>
        <taxon>Pipoidea</taxon>
        <taxon>Pipidae</taxon>
        <taxon>Xenopodinae</taxon>
        <taxon>Xenopus</taxon>
        <taxon>Silurana</taxon>
    </lineage>
</organism>
<dbReference type="InterPro" id="IPR036397">
    <property type="entry name" value="RNaseH_sf"/>
</dbReference>
<evidence type="ECO:0000256" key="2">
    <source>
        <dbReference type="ARBA" id="ARBA00012180"/>
    </source>
</evidence>
<reference evidence="13" key="2">
    <citation type="submission" date="2021-03" db="UniProtKB">
        <authorList>
            <consortium name="Ensembl"/>
        </authorList>
    </citation>
    <scope>IDENTIFICATION</scope>
</reference>
<feature type="domain" description="Peptidase A2" evidence="10">
    <location>
        <begin position="318"/>
        <end position="396"/>
    </location>
</feature>
<dbReference type="PROSITE" id="PS50158">
    <property type="entry name" value="ZF_CCHC"/>
    <property type="match status" value="2"/>
</dbReference>
<protein>
    <recommendedName>
        <fullName evidence="7">Gypsy retrotransposon integrase-like protein 1</fullName>
        <ecNumber evidence="2">3.1.26.4</ecNumber>
    </recommendedName>
</protein>
<dbReference type="Gene3D" id="2.40.70.10">
    <property type="entry name" value="Acid Proteases"/>
    <property type="match status" value="1"/>
</dbReference>
<evidence type="ECO:0000313" key="13">
    <source>
        <dbReference type="Ensembl" id="ENSXETP00000103000"/>
    </source>
</evidence>
<evidence type="ECO:0000256" key="4">
    <source>
        <dbReference type="ARBA" id="ARBA00022750"/>
    </source>
</evidence>
<dbReference type="GeneID" id="100494601"/>
<dbReference type="SUPFAM" id="SSF50630">
    <property type="entry name" value="Acid proteases"/>
    <property type="match status" value="1"/>
</dbReference>
<evidence type="ECO:0000256" key="3">
    <source>
        <dbReference type="ARBA" id="ARBA00022670"/>
    </source>
</evidence>
<dbReference type="PROSITE" id="PS50175">
    <property type="entry name" value="ASP_PROT_RETROV"/>
    <property type="match status" value="1"/>
</dbReference>
<feature type="domain" description="CCHC-type" evidence="9">
    <location>
        <begin position="213"/>
        <end position="227"/>
    </location>
</feature>
<dbReference type="OMA" id="FRPRERW"/>
<dbReference type="InterPro" id="IPR041577">
    <property type="entry name" value="RT_RNaseH_2"/>
</dbReference>
<dbReference type="Pfam" id="PF17919">
    <property type="entry name" value="RT_RNaseH_2"/>
    <property type="match status" value="1"/>
</dbReference>
<keyword evidence="4" id="KW-0064">Aspartyl protease</keyword>
<dbReference type="InterPro" id="IPR001995">
    <property type="entry name" value="Peptidase_A2_cat"/>
</dbReference>
<accession>A0A803J572</accession>
<dbReference type="Gene3D" id="3.30.420.10">
    <property type="entry name" value="Ribonuclease H-like superfamily/Ribonuclease H"/>
    <property type="match status" value="1"/>
</dbReference>
<dbReference type="KEGG" id="xtr:100494601"/>
<dbReference type="GO" id="GO:0015074">
    <property type="term" value="P:DNA integration"/>
    <property type="evidence" value="ECO:0007669"/>
    <property type="project" value="InterPro"/>
</dbReference>
<dbReference type="FunFam" id="3.30.70.270:FF:000026">
    <property type="entry name" value="Transposon Ty3-G Gag-Pol polyprotein"/>
    <property type="match status" value="1"/>
</dbReference>
<evidence type="ECO:0000259" key="12">
    <source>
        <dbReference type="PROSITE" id="PS50994"/>
    </source>
</evidence>
<dbReference type="InterPro" id="IPR043502">
    <property type="entry name" value="DNA/RNA_pol_sf"/>
</dbReference>
<dbReference type="Xenbase" id="XB-GENE-29082267">
    <property type="gene designation" value="LOC100494601"/>
</dbReference>
<evidence type="ECO:0000256" key="5">
    <source>
        <dbReference type="ARBA" id="ARBA00022801"/>
    </source>
</evidence>
<keyword evidence="8" id="KW-0862">Zinc</keyword>
<evidence type="ECO:0000256" key="1">
    <source>
        <dbReference type="ARBA" id="ARBA00010879"/>
    </source>
</evidence>
<feature type="domain" description="CCHC-type" evidence="9">
    <location>
        <begin position="192"/>
        <end position="206"/>
    </location>
</feature>
<dbReference type="InterPro" id="IPR041588">
    <property type="entry name" value="Integrase_H2C2"/>
</dbReference>
<dbReference type="Pfam" id="PF17921">
    <property type="entry name" value="Integrase_H2C2"/>
    <property type="match status" value="1"/>
</dbReference>
<dbReference type="InterPro" id="IPR021109">
    <property type="entry name" value="Peptidase_aspartic_dom_sf"/>
</dbReference>
<dbReference type="GO" id="GO:0006508">
    <property type="term" value="P:proteolysis"/>
    <property type="evidence" value="ECO:0007669"/>
    <property type="project" value="UniProtKB-KW"/>
</dbReference>
<keyword evidence="8" id="KW-0479">Metal-binding</keyword>
<feature type="domain" description="Reverse transcriptase" evidence="11">
    <location>
        <begin position="479"/>
        <end position="657"/>
    </location>
</feature>
<reference evidence="15" key="3">
    <citation type="submission" date="2025-04" db="UniProtKB">
        <authorList>
            <consortium name="RefSeq"/>
        </authorList>
    </citation>
    <scope>IDENTIFICATION</scope>
    <source>
        <strain evidence="15">Nigerian</strain>
        <tissue evidence="15">Liver and blood</tissue>
    </source>
</reference>
<gene>
    <name evidence="15 16" type="primary">LOC100494601</name>
    <name evidence="13" type="synonym">LOC116412356</name>
</gene>
<dbReference type="InterPro" id="IPR001584">
    <property type="entry name" value="Integrase_cat-core"/>
</dbReference>
<dbReference type="Proteomes" id="UP000008143">
    <property type="component" value="Chromosome 5"/>
</dbReference>
<evidence type="ECO:0000313" key="15">
    <source>
        <dbReference type="RefSeq" id="XP_002935079.2"/>
    </source>
</evidence>
<dbReference type="Gene3D" id="1.10.340.70">
    <property type="match status" value="1"/>
</dbReference>
<proteinExistence type="inferred from homology"/>
<dbReference type="InterPro" id="IPR050951">
    <property type="entry name" value="Retrovirus_Pol_polyprotein"/>
</dbReference>
<keyword evidence="14" id="KW-1185">Reference proteome</keyword>
<reference evidence="13" key="1">
    <citation type="journal article" date="2010" name="Science">
        <title>The genome of the Western clawed frog Xenopus tropicalis.</title>
        <authorList>
            <person name="Hellsten U."/>
            <person name="Harland R.M."/>
            <person name="Gilchrist M.J."/>
            <person name="Hendrix D."/>
            <person name="Jurka J."/>
            <person name="Kapitonov V."/>
            <person name="Ovcharenko I."/>
            <person name="Putnam N.H."/>
            <person name="Shu S."/>
            <person name="Taher L."/>
            <person name="Blitz I.L."/>
            <person name="Blumberg B."/>
            <person name="Dichmann D.S."/>
            <person name="Dubchak I."/>
            <person name="Amaya E."/>
            <person name="Detter J.C."/>
            <person name="Fletcher R."/>
            <person name="Gerhard D.S."/>
            <person name="Goodstein D."/>
            <person name="Graves T."/>
            <person name="Grigoriev I.V."/>
            <person name="Grimwood J."/>
            <person name="Kawashima T."/>
            <person name="Lindquist E."/>
            <person name="Lucas S.M."/>
            <person name="Mead P.E."/>
            <person name="Mitros T."/>
            <person name="Ogino H."/>
            <person name="Ohta Y."/>
            <person name="Poliakov A.V."/>
            <person name="Pollet N."/>
            <person name="Robert J."/>
            <person name="Salamov A."/>
            <person name="Sater A.K."/>
            <person name="Schmutz J."/>
            <person name="Terry A."/>
            <person name="Vize P.D."/>
            <person name="Warren W.C."/>
            <person name="Wells D."/>
            <person name="Wills A."/>
            <person name="Wilson R.K."/>
            <person name="Zimmerman L.B."/>
            <person name="Zorn A.M."/>
            <person name="Grainger R."/>
            <person name="Grammer T."/>
            <person name="Khokha M.K."/>
            <person name="Richardson P.M."/>
            <person name="Rokhsar D.S."/>
        </authorList>
    </citation>
    <scope>NUCLEOTIDE SEQUENCE [LARGE SCALE GENOMIC DNA]</scope>
    <source>
        <strain evidence="13">Nigerian</strain>
    </source>
</reference>
<dbReference type="PROSITE" id="PS50994">
    <property type="entry name" value="INTEGRASE"/>
    <property type="match status" value="1"/>
</dbReference>
<keyword evidence="6" id="KW-0238">DNA-binding</keyword>
<dbReference type="FunFam" id="1.10.340.70:FF:000003">
    <property type="entry name" value="Protein CBG25708"/>
    <property type="match status" value="1"/>
</dbReference>
<dbReference type="Gene3D" id="3.10.10.10">
    <property type="entry name" value="HIV Type 1 Reverse Transcriptase, subunit A, domain 1"/>
    <property type="match status" value="1"/>
</dbReference>
<dbReference type="PANTHER" id="PTHR37984">
    <property type="entry name" value="PROTEIN CBG26694"/>
    <property type="match status" value="1"/>
</dbReference>
<dbReference type="SUPFAM" id="SSF57756">
    <property type="entry name" value="Retrovirus zinc finger-like domains"/>
    <property type="match status" value="1"/>
</dbReference>
<sequence length="1342" mass="151468">MATIIGQIDTFDEAREQWTTYVERFEHFVKANDIDEGKTVSVFLSVMGASTYGLLRSLIAPVKPGTMSYGDIVNTLQAHFSPRPIVIAERFKFHKRNQAEGESVAQYVAVLKKLAEHCEFGDNLNDALRDRVVCGLCSESIQRKLLTESALTYQKAVDIAMSMEAVSRESQHLSNSLKVNAMSFASESPKAKCFRCGKSNHTQNECFYKDQLCHNCGKKGHIARSCKGAKTEVKIPRVFGKGNYVKSKGMTKKKTIHKMGTETERLNEETSSDTESELTLHNVTATSQNPAPGNIMKRENEEGTAVIKIQPKIEGLRVEMEVDTGAAVSIISGELYRDKLSHIRLRHTNVVLKTYTGEVIRPEGVIKVCVKLNKQRARLPLYIVTGNAVPLFGREWLRRIHLDWREIKSISAVHRSNEGTLDSLLKQHEKVFSEELGTFNGYTATINLKPGTQPKFFQARVVPYAIRPKVEEEINHLLKQGIISPVRFSEWATPIVPVIKKGGNVRICGDFKVTVNPALCAEHYPLPRIEDLFASLAGGKRFSKLDLSQAYLQIPVHENSRKYLTITTHKGMFVYNRLPFGITSAPSIFQRAMEQVLQGLPSVHCFLDDILITGRDDAHHLSNLEAVLNRLEKCGLRVKREKCEFFKNSLEYLGHMIDASGLHKSANKLRAVAEAPVPVNVSQLRSFLGLVNYYARFVPNLSTVLHPLNAMLHKEVKWNWSPECEGAFLEIKRQLLTPNVLTHYDPRLPVRLACDASPYGVGAVLSHLMPDGQERPIAFASRTLSKAEQNYAQLEREALGLIFGVRKFHTYLYGRHFTLMTDHRPLTTILHPHKATPSMAAARLQRWALLLAAHNYTIQYRSADKHGNADSLSRLPLPVHHKDRKDALEVYFINKMDTLPVSSSDIRKGTRTDPILCRVKEMVSTGLFPPTKDSENVLKPYLMRKEELSLLQDCLMWGQRVIVPPNLRPQVLEDLHTGHPGVVKMKALARSYIWWPNIDSQIEEKSKTCMSCQQNQKSPALSPLHPWAWPESPWQRIHIDYAGPFEGRMFLVVVDAHSKWPEVLVMDSTTSCKTIEVLRGLFSRYGIPETLVSDNGPQFTSEEFECFLKSNGVKHVRSAPFHPATNGLAERFVQTFKHSLKASKEPKPLQQRLDAFLLQYRNTPHSTTKEAPAMLFLHRRLRTRLDLIKPSVKQTVEQAQEVQCSYRALHGKERDFGVGDSVLVRDYRRGGEKWKTGTVSSQSGPVSYTVQVDSAQTWKRHADQMLGGHPEITKATELLPADNSVSPILDDREQELPLISNETVSYAPDQHADGLVAPATVISQNERRFPVRNRKAPNRLDL</sequence>
<name>A0A803J572_XENTR</name>
<evidence type="ECO:0000259" key="11">
    <source>
        <dbReference type="PROSITE" id="PS50878"/>
    </source>
</evidence>
<dbReference type="Gene3D" id="3.30.70.270">
    <property type="match status" value="2"/>
</dbReference>
<dbReference type="GO" id="GO:0003677">
    <property type="term" value="F:DNA binding"/>
    <property type="evidence" value="ECO:0007669"/>
    <property type="project" value="UniProtKB-KW"/>
</dbReference>
<keyword evidence="5" id="KW-0378">Hydrolase</keyword>
<comment type="similarity">
    <text evidence="1">Belongs to the beta type-B retroviral polymerase family. HERV class-II K(HML-2) pol subfamily.</text>
</comment>
<dbReference type="GO" id="GO:0004523">
    <property type="term" value="F:RNA-DNA hybrid ribonuclease activity"/>
    <property type="evidence" value="ECO:0007669"/>
    <property type="project" value="UniProtKB-EC"/>
</dbReference>
<dbReference type="GO" id="GO:0004190">
    <property type="term" value="F:aspartic-type endopeptidase activity"/>
    <property type="evidence" value="ECO:0007669"/>
    <property type="project" value="UniProtKB-KW"/>
</dbReference>
<dbReference type="CDD" id="cd01647">
    <property type="entry name" value="RT_LTR"/>
    <property type="match status" value="1"/>
</dbReference>
<keyword evidence="3" id="KW-0645">Protease</keyword>
<dbReference type="CDD" id="cd09274">
    <property type="entry name" value="RNase_HI_RT_Ty3"/>
    <property type="match status" value="1"/>
</dbReference>
<feature type="domain" description="Integrase catalytic" evidence="12">
    <location>
        <begin position="1029"/>
        <end position="1180"/>
    </location>
</feature>
<dbReference type="SUPFAM" id="SSF56672">
    <property type="entry name" value="DNA/RNA polymerases"/>
    <property type="match status" value="1"/>
</dbReference>
<dbReference type="Pfam" id="PF00665">
    <property type="entry name" value="rve"/>
    <property type="match status" value="1"/>
</dbReference>
<dbReference type="InterPro" id="IPR001878">
    <property type="entry name" value="Znf_CCHC"/>
</dbReference>
<evidence type="ECO:0000256" key="6">
    <source>
        <dbReference type="ARBA" id="ARBA00023125"/>
    </source>
</evidence>
<dbReference type="InterPro" id="IPR043128">
    <property type="entry name" value="Rev_trsase/Diguanyl_cyclase"/>
</dbReference>
<dbReference type="InterPro" id="IPR036875">
    <property type="entry name" value="Znf_CCHC_sf"/>
</dbReference>
<dbReference type="InterPro" id="IPR012337">
    <property type="entry name" value="RNaseH-like_sf"/>
</dbReference>
<dbReference type="Gene3D" id="4.10.60.10">
    <property type="entry name" value="Zinc finger, CCHC-type"/>
    <property type="match status" value="1"/>
</dbReference>
<evidence type="ECO:0000259" key="10">
    <source>
        <dbReference type="PROSITE" id="PS50175"/>
    </source>
</evidence>
<dbReference type="FunFam" id="3.30.420.10:FF:000063">
    <property type="entry name" value="Retrovirus-related Pol polyprotein from transposon 297-like Protein"/>
    <property type="match status" value="1"/>
</dbReference>
<dbReference type="EC" id="3.1.26.4" evidence="2"/>
<evidence type="ECO:0000313" key="14">
    <source>
        <dbReference type="Proteomes" id="UP000008143"/>
    </source>
</evidence>
<evidence type="ECO:0000256" key="8">
    <source>
        <dbReference type="PROSITE-ProRule" id="PRU00047"/>
    </source>
</evidence>
<dbReference type="GeneTree" id="ENSGT00940000166555"/>
<dbReference type="Ensembl" id="ENSXETT00000113912">
    <property type="protein sequence ID" value="ENSXETP00000103000"/>
    <property type="gene ID" value="ENSXETG00000042475"/>
</dbReference>
<dbReference type="RefSeq" id="XP_002935079.2">
    <property type="nucleotide sequence ID" value="XM_002935033.4"/>
</dbReference>
<dbReference type="Pfam" id="PF00078">
    <property type="entry name" value="RVT_1"/>
    <property type="match status" value="1"/>
</dbReference>
<dbReference type="AGR" id="Xenbase:XB-GENE-29082267"/>
<dbReference type="Pfam" id="PF00098">
    <property type="entry name" value="zf-CCHC"/>
    <property type="match status" value="1"/>
</dbReference>
<dbReference type="GO" id="GO:0008270">
    <property type="term" value="F:zinc ion binding"/>
    <property type="evidence" value="ECO:0007669"/>
    <property type="project" value="UniProtKB-KW"/>
</dbReference>
<dbReference type="PANTHER" id="PTHR37984:SF13">
    <property type="entry name" value="RIBONUCLEASE H"/>
    <property type="match status" value="1"/>
</dbReference>
<dbReference type="SUPFAM" id="SSF53098">
    <property type="entry name" value="Ribonuclease H-like"/>
    <property type="match status" value="1"/>
</dbReference>